<dbReference type="NCBIfam" id="NF041644">
    <property type="entry name" value="CBO0543_fam"/>
    <property type="match status" value="1"/>
</dbReference>
<gene>
    <name evidence="2" type="ORF">EV146_11673</name>
</gene>
<evidence type="ECO:0000313" key="3">
    <source>
        <dbReference type="Proteomes" id="UP000295689"/>
    </source>
</evidence>
<evidence type="ECO:0000313" key="2">
    <source>
        <dbReference type="EMBL" id="TCN19768.1"/>
    </source>
</evidence>
<feature type="transmembrane region" description="Helical" evidence="1">
    <location>
        <begin position="122"/>
        <end position="141"/>
    </location>
</feature>
<accession>A0A4R2B036</accession>
<comment type="caution">
    <text evidence="2">The sequence shown here is derived from an EMBL/GenBank/DDBJ whole genome shotgun (WGS) entry which is preliminary data.</text>
</comment>
<keyword evidence="1" id="KW-0472">Membrane</keyword>
<dbReference type="Proteomes" id="UP000295689">
    <property type="component" value="Unassembled WGS sequence"/>
</dbReference>
<evidence type="ECO:0000256" key="1">
    <source>
        <dbReference type="SAM" id="Phobius"/>
    </source>
</evidence>
<dbReference type="EMBL" id="SLVV01000016">
    <property type="protein sequence ID" value="TCN19768.1"/>
    <property type="molecule type" value="Genomic_DNA"/>
</dbReference>
<proteinExistence type="predicted"/>
<feature type="transmembrane region" description="Helical" evidence="1">
    <location>
        <begin position="147"/>
        <end position="166"/>
    </location>
</feature>
<feature type="transmembrane region" description="Helical" evidence="1">
    <location>
        <begin position="92"/>
        <end position="110"/>
    </location>
</feature>
<dbReference type="AlphaFoldDB" id="A0A4R2B036"/>
<keyword evidence="1" id="KW-1133">Transmembrane helix</keyword>
<keyword evidence="1" id="KW-0812">Transmembrane</keyword>
<dbReference type="RefSeq" id="WP_132011299.1">
    <property type="nucleotide sequence ID" value="NZ_JABUHM010000017.1"/>
</dbReference>
<feature type="transmembrane region" description="Helical" evidence="1">
    <location>
        <begin position="64"/>
        <end position="86"/>
    </location>
</feature>
<name>A0A4R2B036_9BACI</name>
<reference evidence="2 3" key="1">
    <citation type="journal article" date="2015" name="Stand. Genomic Sci.">
        <title>Genomic Encyclopedia of Bacterial and Archaeal Type Strains, Phase III: the genomes of soil and plant-associated and newly described type strains.</title>
        <authorList>
            <person name="Whitman W.B."/>
            <person name="Woyke T."/>
            <person name="Klenk H.P."/>
            <person name="Zhou Y."/>
            <person name="Lilburn T.G."/>
            <person name="Beck B.J."/>
            <person name="De Vos P."/>
            <person name="Vandamme P."/>
            <person name="Eisen J.A."/>
            <person name="Garrity G."/>
            <person name="Hugenholtz P."/>
            <person name="Kyrpides N.C."/>
        </authorList>
    </citation>
    <scope>NUCLEOTIDE SEQUENCE [LARGE SCALE GENOMIC DNA]</scope>
    <source>
        <strain evidence="2 3">CV53</strain>
    </source>
</reference>
<sequence>MYLLLVVVTYIVFAYFFVDWKNWNKYYPTIQFFIICNLLYNFLFYNHTLWRYHALTVDWLNHTLIDLTFSFIIVPVVIMIFLRYYPKGKKRFFYMGIWITYFTILEYLFYKKGLFIYENDWNLFWSGVFNLILFTMVRIHYKSPVTALIVSIPLIAFLLVLFHPPLNSLK</sequence>
<keyword evidence="3" id="KW-1185">Reference proteome</keyword>
<dbReference type="InterPro" id="IPR048147">
    <property type="entry name" value="CBO0543-like"/>
</dbReference>
<feature type="transmembrane region" description="Helical" evidence="1">
    <location>
        <begin position="30"/>
        <end position="52"/>
    </location>
</feature>
<organism evidence="2 3">
    <name type="scientific">Mesobacillus foraminis</name>
    <dbReference type="NCBI Taxonomy" id="279826"/>
    <lineage>
        <taxon>Bacteria</taxon>
        <taxon>Bacillati</taxon>
        <taxon>Bacillota</taxon>
        <taxon>Bacilli</taxon>
        <taxon>Bacillales</taxon>
        <taxon>Bacillaceae</taxon>
        <taxon>Mesobacillus</taxon>
    </lineage>
</organism>
<protein>
    <submittedName>
        <fullName evidence="2">Uncharacterized protein</fullName>
    </submittedName>
</protein>